<dbReference type="Pfam" id="PF02515">
    <property type="entry name" value="CoA_transf_3"/>
    <property type="match status" value="1"/>
</dbReference>
<dbReference type="GO" id="GO:0003824">
    <property type="term" value="F:catalytic activity"/>
    <property type="evidence" value="ECO:0007669"/>
    <property type="project" value="InterPro"/>
</dbReference>
<dbReference type="EMBL" id="UINC01029004">
    <property type="protein sequence ID" value="SVB11005.1"/>
    <property type="molecule type" value="Genomic_DNA"/>
</dbReference>
<feature type="non-terminal residue" evidence="1">
    <location>
        <position position="63"/>
    </location>
</feature>
<evidence type="ECO:0008006" key="2">
    <source>
        <dbReference type="Google" id="ProtNLM"/>
    </source>
</evidence>
<dbReference type="InterPro" id="IPR003673">
    <property type="entry name" value="CoA-Trfase_fam_III"/>
</dbReference>
<dbReference type="Gene3D" id="3.40.50.10540">
    <property type="entry name" value="Crotonobetainyl-coa:carnitine coa-transferase, domain 1"/>
    <property type="match status" value="1"/>
</dbReference>
<reference evidence="1" key="1">
    <citation type="submission" date="2018-05" db="EMBL/GenBank/DDBJ databases">
        <authorList>
            <person name="Lanie J.A."/>
            <person name="Ng W.-L."/>
            <person name="Kazmierczak K.M."/>
            <person name="Andrzejewski T.M."/>
            <person name="Davidsen T.M."/>
            <person name="Wayne K.J."/>
            <person name="Tettelin H."/>
            <person name="Glass J.I."/>
            <person name="Rusch D."/>
            <person name="Podicherti R."/>
            <person name="Tsui H.-C.T."/>
            <person name="Winkler M.E."/>
        </authorList>
    </citation>
    <scope>NUCLEOTIDE SEQUENCE</scope>
</reference>
<accession>A0A382BB21</accession>
<protein>
    <recommendedName>
        <fullName evidence="2">CoA transferase</fullName>
    </recommendedName>
</protein>
<dbReference type="InterPro" id="IPR023606">
    <property type="entry name" value="CoA-Trfase_III_dom_1_sf"/>
</dbReference>
<proteinExistence type="predicted"/>
<sequence>MTKPHIQQELLTGFRVLEVGSRLASSVSARLFAELGADVIKIQQADENPPLDLEQSGRLAESV</sequence>
<evidence type="ECO:0000313" key="1">
    <source>
        <dbReference type="EMBL" id="SVB11005.1"/>
    </source>
</evidence>
<name>A0A382BB21_9ZZZZ</name>
<gene>
    <name evidence="1" type="ORF">METZ01_LOCUS163859</name>
</gene>
<dbReference type="SUPFAM" id="SSF89796">
    <property type="entry name" value="CoA-transferase family III (CaiB/BaiF)"/>
    <property type="match status" value="1"/>
</dbReference>
<dbReference type="AlphaFoldDB" id="A0A382BB21"/>
<organism evidence="1">
    <name type="scientific">marine metagenome</name>
    <dbReference type="NCBI Taxonomy" id="408172"/>
    <lineage>
        <taxon>unclassified sequences</taxon>
        <taxon>metagenomes</taxon>
        <taxon>ecological metagenomes</taxon>
    </lineage>
</organism>